<dbReference type="InterPro" id="IPR011013">
    <property type="entry name" value="Gal_mutarotase_sf_dom"/>
</dbReference>
<dbReference type="Gene3D" id="2.70.98.10">
    <property type="match status" value="1"/>
</dbReference>
<dbReference type="AlphaFoldDB" id="A0A437GVP6"/>
<sequence length="303" mass="33049">MSETYAIASDGLTARISSLGAELVSLTDARGNEWLTDGDPAIWAGRSPILFPVVGELAGGKLRVDGAEYELGRHGFARRREFVCQEHEASDRVRFRMSDDEQTRAAYPFRFDLDLLYEVTGTTLTMTATVRNRGDGTMPFSIGFHPGFAWPLPDGGDKLKHRVVFAGFEPGPVRRLDADGLLRAYEDTPVSGRVLNLRPSLFDADAMIWDQLSSRALAYEGEMPEGKGATPAALDMHFPDCPMMGIWQKQGADFVCIEPWAGVADAAGFDGDFRVKPGIMELPAGEERSFAVTITIRPATAGA</sequence>
<accession>A0A437GVP6</accession>
<evidence type="ECO:0000313" key="2">
    <source>
        <dbReference type="Proteomes" id="UP000283003"/>
    </source>
</evidence>
<dbReference type="CDD" id="cd09024">
    <property type="entry name" value="Aldose_epim_lacX"/>
    <property type="match status" value="1"/>
</dbReference>
<organism evidence="1 2">
    <name type="scientific">Croceicoccus ponticola</name>
    <dbReference type="NCBI Taxonomy" id="2217664"/>
    <lineage>
        <taxon>Bacteria</taxon>
        <taxon>Pseudomonadati</taxon>
        <taxon>Pseudomonadota</taxon>
        <taxon>Alphaproteobacteria</taxon>
        <taxon>Sphingomonadales</taxon>
        <taxon>Erythrobacteraceae</taxon>
        <taxon>Croceicoccus</taxon>
    </lineage>
</organism>
<dbReference type="Proteomes" id="UP000283003">
    <property type="component" value="Unassembled WGS sequence"/>
</dbReference>
<dbReference type="GO" id="GO:0016853">
    <property type="term" value="F:isomerase activity"/>
    <property type="evidence" value="ECO:0007669"/>
    <property type="project" value="InterPro"/>
</dbReference>
<dbReference type="GO" id="GO:0005975">
    <property type="term" value="P:carbohydrate metabolic process"/>
    <property type="evidence" value="ECO:0007669"/>
    <property type="project" value="InterPro"/>
</dbReference>
<comment type="caution">
    <text evidence="1">The sequence shown here is derived from an EMBL/GenBank/DDBJ whole genome shotgun (WGS) entry which is preliminary data.</text>
</comment>
<keyword evidence="2" id="KW-1185">Reference proteome</keyword>
<dbReference type="GO" id="GO:0030246">
    <property type="term" value="F:carbohydrate binding"/>
    <property type="evidence" value="ECO:0007669"/>
    <property type="project" value="InterPro"/>
</dbReference>
<evidence type="ECO:0000313" key="1">
    <source>
        <dbReference type="EMBL" id="RVQ65944.1"/>
    </source>
</evidence>
<dbReference type="InterPro" id="IPR037481">
    <property type="entry name" value="LacX"/>
</dbReference>
<gene>
    <name evidence="1" type="ORF">EKN06_11345</name>
</gene>
<dbReference type="InterPro" id="IPR014718">
    <property type="entry name" value="GH-type_carb-bd"/>
</dbReference>
<protein>
    <submittedName>
        <fullName evidence="1">Aldose 1-epimerase family protein</fullName>
    </submittedName>
</protein>
<dbReference type="OrthoDB" id="9795355at2"/>
<dbReference type="Pfam" id="PF01263">
    <property type="entry name" value="Aldose_epim"/>
    <property type="match status" value="1"/>
</dbReference>
<dbReference type="PANTHER" id="PTHR11122">
    <property type="entry name" value="APOSPORY-ASSOCIATED PROTEIN C-RELATED"/>
    <property type="match status" value="1"/>
</dbReference>
<reference evidence="1 2" key="1">
    <citation type="submission" date="2018-12" db="EMBL/GenBank/DDBJ databases">
        <title>Croceicoccus ponticola sp. nov., a lipolytic bacterium isolated from seawater.</title>
        <authorList>
            <person name="Yoon J.-H."/>
        </authorList>
    </citation>
    <scope>NUCLEOTIDE SEQUENCE [LARGE SCALE GENOMIC DNA]</scope>
    <source>
        <strain evidence="1 2">GM-16</strain>
    </source>
</reference>
<dbReference type="RefSeq" id="WP_127613045.1">
    <property type="nucleotide sequence ID" value="NZ_RXOL01000005.1"/>
</dbReference>
<dbReference type="InterPro" id="IPR008183">
    <property type="entry name" value="Aldose_1/G6P_1-epimerase"/>
</dbReference>
<name>A0A437GVP6_9SPHN</name>
<dbReference type="EMBL" id="RXOL01000005">
    <property type="protein sequence ID" value="RVQ65944.1"/>
    <property type="molecule type" value="Genomic_DNA"/>
</dbReference>
<proteinExistence type="predicted"/>
<dbReference type="SUPFAM" id="SSF74650">
    <property type="entry name" value="Galactose mutarotase-like"/>
    <property type="match status" value="1"/>
</dbReference>
<dbReference type="PANTHER" id="PTHR11122:SF13">
    <property type="entry name" value="GLUCOSE-6-PHOSPHATE 1-EPIMERASE"/>
    <property type="match status" value="1"/>
</dbReference>